<feature type="region of interest" description="Disordered" evidence="1">
    <location>
        <begin position="81"/>
        <end position="186"/>
    </location>
</feature>
<protein>
    <submittedName>
        <fullName evidence="2">C2H2 zinc finger</fullName>
    </submittedName>
</protein>
<dbReference type="Proteomes" id="UP000650533">
    <property type="component" value="Chromosome 6"/>
</dbReference>
<dbReference type="GeneID" id="67028146"/>
<dbReference type="RefSeq" id="XP_043181115.1">
    <property type="nucleotide sequence ID" value="XM_043325683.1"/>
</dbReference>
<dbReference type="EMBL" id="CP059663">
    <property type="protein sequence ID" value="QRW20878.1"/>
    <property type="molecule type" value="Genomic_DNA"/>
</dbReference>
<organism evidence="2 3">
    <name type="scientific">Rhizoctonia solani</name>
    <dbReference type="NCBI Taxonomy" id="456999"/>
    <lineage>
        <taxon>Eukaryota</taxon>
        <taxon>Fungi</taxon>
        <taxon>Dikarya</taxon>
        <taxon>Basidiomycota</taxon>
        <taxon>Agaricomycotina</taxon>
        <taxon>Agaricomycetes</taxon>
        <taxon>Cantharellales</taxon>
        <taxon>Ceratobasidiaceae</taxon>
        <taxon>Rhizoctonia</taxon>
    </lineage>
</organism>
<sequence>MTSVHTVPSSSRSLPPIPLRRSIEAGPRQGSTLTPMDIKPRCLSHPYDKACWNPPSLTNPTISDLLADYRVFSARAPAQPPFVSARQHRVDSISTVGTDDISRPPSPDALSSSTSSLSSILEDRSSCTSPGRSSSRFPRLPAHSAFELSDLRTSLPSEPGPSKTPVFRSPRSTPLPVSRPMSPAVQLSPHMRPLTQRLRGLTVAVRSHVLAL</sequence>
<evidence type="ECO:0000256" key="1">
    <source>
        <dbReference type="SAM" id="MobiDB-lite"/>
    </source>
</evidence>
<dbReference type="AlphaFoldDB" id="A0A8H8SY13"/>
<feature type="region of interest" description="Disordered" evidence="1">
    <location>
        <begin position="1"/>
        <end position="39"/>
    </location>
</feature>
<dbReference type="KEGG" id="rsx:RhiXN_05867"/>
<evidence type="ECO:0000313" key="2">
    <source>
        <dbReference type="EMBL" id="QRW20878.1"/>
    </source>
</evidence>
<accession>A0A8H8SY13</accession>
<gene>
    <name evidence="2" type="ORF">RhiXN_05867</name>
</gene>
<proteinExistence type="predicted"/>
<evidence type="ECO:0000313" key="3">
    <source>
        <dbReference type="Proteomes" id="UP000650533"/>
    </source>
</evidence>
<name>A0A8H8SY13_9AGAM</name>
<feature type="compositionally biased region" description="Low complexity" evidence="1">
    <location>
        <begin position="108"/>
        <end position="136"/>
    </location>
</feature>
<reference evidence="2" key="1">
    <citation type="submission" date="2020-05" db="EMBL/GenBank/DDBJ databases">
        <title>Evolutionary and genomic comparisons of hybrid uninucleate and nonhybrid Rhizoctonia fungi.</title>
        <authorList>
            <person name="Li C."/>
            <person name="Chen X."/>
        </authorList>
    </citation>
    <scope>NUCLEOTIDE SEQUENCE</scope>
    <source>
        <strain evidence="2">AG-1 IA</strain>
    </source>
</reference>